<dbReference type="Proteomes" id="UP000016762">
    <property type="component" value="Unassembled WGS sequence"/>
</dbReference>
<evidence type="ECO:0000256" key="3">
    <source>
        <dbReference type="ARBA" id="ARBA00011233"/>
    </source>
</evidence>
<evidence type="ECO:0000256" key="5">
    <source>
        <dbReference type="ARBA" id="ARBA00023277"/>
    </source>
</evidence>
<evidence type="ECO:0000256" key="2">
    <source>
        <dbReference type="ARBA" id="ARBA00006906"/>
    </source>
</evidence>
<keyword evidence="7" id="KW-1185">Reference proteome</keyword>
<dbReference type="PATRIC" id="fig|1397666.3.peg.261"/>
<dbReference type="PANTHER" id="PTHR30246:SF1">
    <property type="entry name" value="2-DEHYDRO-3-DEOXY-6-PHOSPHOGALACTONATE ALDOLASE-RELATED"/>
    <property type="match status" value="1"/>
</dbReference>
<dbReference type="InterPro" id="IPR013785">
    <property type="entry name" value="Aldolase_TIM"/>
</dbReference>
<dbReference type="EC" id="4.1.1.44" evidence="6"/>
<name>U2WV11_9PROT</name>
<dbReference type="RefSeq" id="WP_021776366.1">
    <property type="nucleotide sequence ID" value="NZ_AWXE01000001.1"/>
</dbReference>
<evidence type="ECO:0000256" key="4">
    <source>
        <dbReference type="ARBA" id="ARBA00023239"/>
    </source>
</evidence>
<dbReference type="Pfam" id="PF01081">
    <property type="entry name" value="Aldolase"/>
    <property type="match status" value="1"/>
</dbReference>
<organism evidence="6 7">
    <name type="scientific">Candidatus Micropelagius thuwalensis</name>
    <dbReference type="NCBI Taxonomy" id="1397666"/>
    <lineage>
        <taxon>Bacteria</taxon>
        <taxon>Pseudomonadati</taxon>
        <taxon>Pseudomonadota</taxon>
        <taxon>Alphaproteobacteria</taxon>
        <taxon>PS1 clade</taxon>
        <taxon>Candidatus Micropelagius</taxon>
    </lineage>
</organism>
<dbReference type="SUPFAM" id="SSF51569">
    <property type="entry name" value="Aldolase"/>
    <property type="match status" value="1"/>
</dbReference>
<evidence type="ECO:0000313" key="6">
    <source>
        <dbReference type="EMBL" id="ERL47348.1"/>
    </source>
</evidence>
<dbReference type="AlphaFoldDB" id="U2WV11"/>
<dbReference type="PANTHER" id="PTHR30246">
    <property type="entry name" value="2-KETO-3-DEOXY-6-PHOSPHOGLUCONATE ALDOLASE"/>
    <property type="match status" value="1"/>
</dbReference>
<proteinExistence type="inferred from homology"/>
<accession>U2WV11</accession>
<comment type="caution">
    <text evidence="6">The sequence shown here is derived from an EMBL/GenBank/DDBJ whole genome shotgun (WGS) entry which is preliminary data.</text>
</comment>
<evidence type="ECO:0000256" key="1">
    <source>
        <dbReference type="ARBA" id="ARBA00004761"/>
    </source>
</evidence>
<gene>
    <name evidence="6" type="ORF">RS24_00281</name>
</gene>
<sequence length="211" mass="22714">MNMTELNKILDAIKTKPIVPVLTIYNLDHAVPLADAFAAAHINTLEITFRSEHAAAAIKKIKAERPEMIVGAGTVINAQNCQTAIDCGSDFVVTPGITKELLTALSNMPIPAIPGITSVSEAMVTLEKGFTYQKLFPASIAGGPSFLKSIHAPLPQINFMPSGGISQKNAVDYLSLNNVFCVCGTWMVDKEMVAQESWGQLTNYIKQHASL</sequence>
<comment type="subunit">
    <text evidence="3">Homotrimer.</text>
</comment>
<dbReference type="Gene3D" id="3.20.20.70">
    <property type="entry name" value="Aldolase class I"/>
    <property type="match status" value="1"/>
</dbReference>
<comment type="pathway">
    <text evidence="1">Carbohydrate acid metabolism.</text>
</comment>
<keyword evidence="4 6" id="KW-0456">Lyase</keyword>
<keyword evidence="5" id="KW-0119">Carbohydrate metabolism</keyword>
<dbReference type="GO" id="GO:0047575">
    <property type="term" value="F:4-carboxymuconolactone decarboxylase activity"/>
    <property type="evidence" value="ECO:0007669"/>
    <property type="project" value="UniProtKB-EC"/>
</dbReference>
<dbReference type="EMBL" id="AWXE01000001">
    <property type="protein sequence ID" value="ERL47348.1"/>
    <property type="molecule type" value="Genomic_DNA"/>
</dbReference>
<evidence type="ECO:0000313" key="7">
    <source>
        <dbReference type="Proteomes" id="UP000016762"/>
    </source>
</evidence>
<dbReference type="STRING" id="1397666.RS24_00281"/>
<dbReference type="InterPro" id="IPR000887">
    <property type="entry name" value="Aldlse_KDPG_KHG"/>
</dbReference>
<dbReference type="NCBIfam" id="TIGR01182">
    <property type="entry name" value="eda"/>
    <property type="match status" value="1"/>
</dbReference>
<dbReference type="eggNOG" id="COG0800">
    <property type="taxonomic scope" value="Bacteria"/>
</dbReference>
<reference evidence="6 7" key="1">
    <citation type="journal article" date="2014" name="FEMS Microbiol. Ecol.">
        <title>Genomic differentiation among two strains of the PS1 clade isolated from geographically separated marine habitats.</title>
        <authorList>
            <person name="Jimenez-Infante F."/>
            <person name="Ngugi D.K."/>
            <person name="Alam I."/>
            <person name="Rashid M."/>
            <person name="Baalawi W."/>
            <person name="Kamau A.A."/>
            <person name="Bajic V.B."/>
            <person name="Stingl U."/>
        </authorList>
    </citation>
    <scope>NUCLEOTIDE SEQUENCE [LARGE SCALE GENOMIC DNA]</scope>
    <source>
        <strain evidence="6 7">RS24</strain>
    </source>
</reference>
<protein>
    <submittedName>
        <fullName evidence="6">4-carboxymuconolactone decarboxylase protein</fullName>
        <ecNumber evidence="6">4.1.1.44</ecNumber>
    </submittedName>
</protein>
<dbReference type="CDD" id="cd00452">
    <property type="entry name" value="KDPG_aldolase"/>
    <property type="match status" value="1"/>
</dbReference>
<dbReference type="NCBIfam" id="NF004325">
    <property type="entry name" value="PRK05718.1"/>
    <property type="match status" value="1"/>
</dbReference>
<comment type="similarity">
    <text evidence="2">Belongs to the KHG/KDPG aldolase family.</text>
</comment>